<dbReference type="Proteomes" id="UP000035444">
    <property type="component" value="Unassembled WGS sequence"/>
</dbReference>
<dbReference type="EMBL" id="LAQL01000006">
    <property type="protein sequence ID" value="KLN60697.1"/>
    <property type="molecule type" value="Genomic_DNA"/>
</dbReference>
<dbReference type="SUPFAM" id="SSF53850">
    <property type="entry name" value="Periplasmic binding protein-like II"/>
    <property type="match status" value="1"/>
</dbReference>
<dbReference type="SUPFAM" id="SSF46785">
    <property type="entry name" value="Winged helix' DNA-binding domain"/>
    <property type="match status" value="1"/>
</dbReference>
<dbReference type="PANTHER" id="PTHR30537">
    <property type="entry name" value="HTH-TYPE TRANSCRIPTIONAL REGULATOR"/>
    <property type="match status" value="1"/>
</dbReference>
<accession>A0A0H2MIW7</accession>
<dbReference type="OrthoDB" id="9786526at2"/>
<name>A0A0H2MIW7_9PROT</name>
<evidence type="ECO:0000256" key="1">
    <source>
        <dbReference type="ARBA" id="ARBA00009437"/>
    </source>
</evidence>
<evidence type="ECO:0000256" key="4">
    <source>
        <dbReference type="ARBA" id="ARBA00023163"/>
    </source>
</evidence>
<dbReference type="InterPro" id="IPR005119">
    <property type="entry name" value="LysR_subst-bd"/>
</dbReference>
<dbReference type="GO" id="GO:0003677">
    <property type="term" value="F:DNA binding"/>
    <property type="evidence" value="ECO:0007669"/>
    <property type="project" value="UniProtKB-KW"/>
</dbReference>
<evidence type="ECO:0000256" key="3">
    <source>
        <dbReference type="ARBA" id="ARBA00023125"/>
    </source>
</evidence>
<dbReference type="STRING" id="1489064.WH96_09370"/>
<keyword evidence="4" id="KW-0804">Transcription</keyword>
<dbReference type="InterPro" id="IPR036390">
    <property type="entry name" value="WH_DNA-bd_sf"/>
</dbReference>
<dbReference type="PANTHER" id="PTHR30537:SF5">
    <property type="entry name" value="HTH-TYPE TRANSCRIPTIONAL ACTIVATOR TTDR-RELATED"/>
    <property type="match status" value="1"/>
</dbReference>
<comment type="similarity">
    <text evidence="1">Belongs to the LysR transcriptional regulatory family.</text>
</comment>
<dbReference type="Pfam" id="PF00126">
    <property type="entry name" value="HTH_1"/>
    <property type="match status" value="1"/>
</dbReference>
<proteinExistence type="inferred from homology"/>
<sequence>MDTLKSMRVFAAVVEHGSFTAASKSLGISTMLTSKHVKNLEEKIQARLLNRTTRKVSVTELGQAFYDRSLLIIEQSDELLDLVSEQTDTIKGHLRVTAPRVLGEEIVVDCANDFMKRHPEVTLDLRLEERTVDIIQEGIDVAIRLGALNDSSLIARHLAKYKYLLCATPDYLKERGTPTHPNQLIDHDCILGSTISPTNQLDFIIDGKKTALTIKPRARVNAAQPIRKMTLEGHGIGMCLISTVKEDLATGHLVRLLEGFEAYDRSAYVIYPHRRHLAPRVKAFVDHVALYFKRSDKVEH</sequence>
<dbReference type="InterPro" id="IPR000847">
    <property type="entry name" value="LysR_HTH_N"/>
</dbReference>
<dbReference type="InterPro" id="IPR036388">
    <property type="entry name" value="WH-like_DNA-bd_sf"/>
</dbReference>
<evidence type="ECO:0000256" key="2">
    <source>
        <dbReference type="ARBA" id="ARBA00023015"/>
    </source>
</evidence>
<dbReference type="Gene3D" id="1.10.10.10">
    <property type="entry name" value="Winged helix-like DNA-binding domain superfamily/Winged helix DNA-binding domain"/>
    <property type="match status" value="1"/>
</dbReference>
<reference evidence="6 7" key="1">
    <citation type="submission" date="2015-03" db="EMBL/GenBank/DDBJ databases">
        <title>Genome Sequence of Kiloniella spongiae MEBiC09566, isolated from a marine sponge.</title>
        <authorList>
            <person name="Shao Z."/>
            <person name="Wang L."/>
            <person name="Li X."/>
        </authorList>
    </citation>
    <scope>NUCLEOTIDE SEQUENCE [LARGE SCALE GENOMIC DNA]</scope>
    <source>
        <strain evidence="6 7">MEBiC09566</strain>
    </source>
</reference>
<evidence type="ECO:0000259" key="5">
    <source>
        <dbReference type="PROSITE" id="PS50931"/>
    </source>
</evidence>
<dbReference type="FunFam" id="1.10.10.10:FF:000001">
    <property type="entry name" value="LysR family transcriptional regulator"/>
    <property type="match status" value="1"/>
</dbReference>
<organism evidence="6 7">
    <name type="scientific">Kiloniella spongiae</name>
    <dbReference type="NCBI Taxonomy" id="1489064"/>
    <lineage>
        <taxon>Bacteria</taxon>
        <taxon>Pseudomonadati</taxon>
        <taxon>Pseudomonadota</taxon>
        <taxon>Alphaproteobacteria</taxon>
        <taxon>Rhodospirillales</taxon>
        <taxon>Kiloniellaceae</taxon>
        <taxon>Kiloniella</taxon>
    </lineage>
</organism>
<keyword evidence="3" id="KW-0238">DNA-binding</keyword>
<evidence type="ECO:0000313" key="7">
    <source>
        <dbReference type="Proteomes" id="UP000035444"/>
    </source>
</evidence>
<comment type="caution">
    <text evidence="6">The sequence shown here is derived from an EMBL/GenBank/DDBJ whole genome shotgun (WGS) entry which is preliminary data.</text>
</comment>
<dbReference type="AlphaFoldDB" id="A0A0H2MIW7"/>
<dbReference type="Pfam" id="PF03466">
    <property type="entry name" value="LysR_substrate"/>
    <property type="match status" value="1"/>
</dbReference>
<dbReference type="CDD" id="cd08422">
    <property type="entry name" value="PBP2_CrgA_like"/>
    <property type="match status" value="1"/>
</dbReference>
<dbReference type="GO" id="GO:0003700">
    <property type="term" value="F:DNA-binding transcription factor activity"/>
    <property type="evidence" value="ECO:0007669"/>
    <property type="project" value="InterPro"/>
</dbReference>
<feature type="domain" description="HTH lysR-type" evidence="5">
    <location>
        <begin position="1"/>
        <end position="59"/>
    </location>
</feature>
<dbReference type="Gene3D" id="3.40.190.290">
    <property type="match status" value="1"/>
</dbReference>
<dbReference type="RefSeq" id="WP_047763912.1">
    <property type="nucleotide sequence ID" value="NZ_LAQL01000006.1"/>
</dbReference>
<protein>
    <recommendedName>
        <fullName evidence="5">HTH lysR-type domain-containing protein</fullName>
    </recommendedName>
</protein>
<evidence type="ECO:0000313" key="6">
    <source>
        <dbReference type="EMBL" id="KLN60697.1"/>
    </source>
</evidence>
<dbReference type="PROSITE" id="PS50931">
    <property type="entry name" value="HTH_LYSR"/>
    <property type="match status" value="1"/>
</dbReference>
<keyword evidence="7" id="KW-1185">Reference proteome</keyword>
<gene>
    <name evidence="6" type="ORF">WH96_09370</name>
</gene>
<dbReference type="InterPro" id="IPR058163">
    <property type="entry name" value="LysR-type_TF_proteobact-type"/>
</dbReference>
<keyword evidence="2" id="KW-0805">Transcription regulation</keyword>